<dbReference type="GO" id="GO:0005313">
    <property type="term" value="F:L-glutamate transmembrane transporter activity"/>
    <property type="evidence" value="ECO:0007669"/>
    <property type="project" value="TreeGrafter"/>
</dbReference>
<evidence type="ECO:0000256" key="1">
    <source>
        <dbReference type="ARBA" id="ARBA00004128"/>
    </source>
</evidence>
<dbReference type="Pfam" id="PF01490">
    <property type="entry name" value="Aa_trans"/>
    <property type="match status" value="1"/>
</dbReference>
<dbReference type="GO" id="GO:0015194">
    <property type="term" value="F:L-serine transmembrane transporter activity"/>
    <property type="evidence" value="ECO:0007669"/>
    <property type="project" value="TreeGrafter"/>
</dbReference>
<dbReference type="GO" id="GO:0061459">
    <property type="term" value="F:L-arginine transmembrane transporter activity"/>
    <property type="evidence" value="ECO:0007669"/>
    <property type="project" value="TreeGrafter"/>
</dbReference>
<dbReference type="GO" id="GO:0015189">
    <property type="term" value="F:L-lysine transmembrane transporter activity"/>
    <property type="evidence" value="ECO:0007669"/>
    <property type="project" value="TreeGrafter"/>
</dbReference>
<proteinExistence type="inferred from homology"/>
<dbReference type="RefSeq" id="XP_025360431.1">
    <property type="nucleotide sequence ID" value="XM_025506782.1"/>
</dbReference>
<dbReference type="Proteomes" id="UP000245884">
    <property type="component" value="Unassembled WGS sequence"/>
</dbReference>
<keyword evidence="13" id="KW-1185">Reference proteome</keyword>
<comment type="similarity">
    <text evidence="2">Belongs to the amino acid/polyamine transporter 2 family.</text>
</comment>
<accession>A0A316UKQ3</accession>
<sequence>MSSNGPRAPSNGRPQHQDTQAAASSSTEPNGNNARSVSISIPPAVARPRKTSFDGGNASLVSSIANLCNTIIGTGMVALPGAFVYTGWLLGVFLIILCGCTGALGLYLLTRCANKLGGRRQSFFSVALKTIPKGARWFDLAIALKCYGVSISYLIISGQLMPQVVLSFLKAAGHEHEAIPPLLLDRDFWVTLLVVLLMPLCFLRKLDSLRHTSYLSLTAVAYLVVIVVVFAASPTARSTLPERGEVHALVFSPHILAIFPVFVFAFTCAQNMLPVYNELSASDPLMHLDRAKSAIGSAIGGAGSVYVAVGVLGYLEFGSNLGDNIIAMYPSSSVFVAVGRLSIVLLTIFSYPLQVHPCRAALDKVISPPSQRPGIELPAGDDERRNTRNDEDEDEDDEDDARGYETLLASQTSLISSAGGSPPDEISLQRWVSLTAFLLATTFSVALLVDDLSIILGFVGGMGSTTISFILPGILYSSLHDDGDRFKRPAKVLACWGLFVGVVSVTSNVVKLTHSAVNNGGDGKADRLAALVGRSAEVWKLAAEARRAQK</sequence>
<reference evidence="12 13" key="1">
    <citation type="journal article" date="2018" name="Mol. Biol. Evol.">
        <title>Broad Genomic Sampling Reveals a Smut Pathogenic Ancestry of the Fungal Clade Ustilaginomycotina.</title>
        <authorList>
            <person name="Kijpornyongpan T."/>
            <person name="Mondo S.J."/>
            <person name="Barry K."/>
            <person name="Sandor L."/>
            <person name="Lee J."/>
            <person name="Lipzen A."/>
            <person name="Pangilinan J."/>
            <person name="LaButti K."/>
            <person name="Hainaut M."/>
            <person name="Henrissat B."/>
            <person name="Grigoriev I.V."/>
            <person name="Spatafora J.W."/>
            <person name="Aime M.C."/>
        </authorList>
    </citation>
    <scope>NUCLEOTIDE SEQUENCE [LARGE SCALE GENOMIC DNA]</scope>
    <source>
        <strain evidence="12 13">MCA 5214</strain>
    </source>
</reference>
<dbReference type="GO" id="GO:0000329">
    <property type="term" value="C:fungal-type vacuole membrane"/>
    <property type="evidence" value="ECO:0007669"/>
    <property type="project" value="TreeGrafter"/>
</dbReference>
<feature type="transmembrane region" description="Helical" evidence="10">
    <location>
        <begin position="294"/>
        <end position="315"/>
    </location>
</feature>
<feature type="transmembrane region" description="Helical" evidence="10">
    <location>
        <begin position="213"/>
        <end position="233"/>
    </location>
</feature>
<evidence type="ECO:0000256" key="7">
    <source>
        <dbReference type="ARBA" id="ARBA00022989"/>
    </source>
</evidence>
<evidence type="ECO:0000256" key="9">
    <source>
        <dbReference type="SAM" id="MobiDB-lite"/>
    </source>
</evidence>
<feature type="compositionally biased region" description="Polar residues" evidence="9">
    <location>
        <begin position="12"/>
        <end position="37"/>
    </location>
</feature>
<gene>
    <name evidence="12" type="ORF">BDZ90DRAFT_233833</name>
</gene>
<feature type="region of interest" description="Disordered" evidence="9">
    <location>
        <begin position="1"/>
        <end position="37"/>
    </location>
</feature>
<dbReference type="GO" id="GO:0005290">
    <property type="term" value="F:L-histidine transmembrane transporter activity"/>
    <property type="evidence" value="ECO:0007669"/>
    <property type="project" value="TreeGrafter"/>
</dbReference>
<keyword evidence="7 10" id="KW-1133">Transmembrane helix</keyword>
<feature type="transmembrane region" description="Helical" evidence="10">
    <location>
        <begin position="327"/>
        <end position="349"/>
    </location>
</feature>
<feature type="compositionally biased region" description="Acidic residues" evidence="9">
    <location>
        <begin position="390"/>
        <end position="400"/>
    </location>
</feature>
<keyword evidence="3" id="KW-0813">Transport</keyword>
<keyword evidence="6" id="KW-0029">Amino-acid transport</keyword>
<evidence type="ECO:0000313" key="13">
    <source>
        <dbReference type="Proteomes" id="UP000245884"/>
    </source>
</evidence>
<feature type="transmembrane region" description="Helical" evidence="10">
    <location>
        <begin position="188"/>
        <end position="206"/>
    </location>
</feature>
<dbReference type="PANTHER" id="PTHR22950:SF678">
    <property type="entry name" value="VACUOLAR AMINO ACID TRANSPORTER 5-RELATED"/>
    <property type="match status" value="1"/>
</dbReference>
<organism evidence="12 13">
    <name type="scientific">Jaminaea rosea</name>
    <dbReference type="NCBI Taxonomy" id="1569628"/>
    <lineage>
        <taxon>Eukaryota</taxon>
        <taxon>Fungi</taxon>
        <taxon>Dikarya</taxon>
        <taxon>Basidiomycota</taxon>
        <taxon>Ustilaginomycotina</taxon>
        <taxon>Exobasidiomycetes</taxon>
        <taxon>Microstromatales</taxon>
        <taxon>Microstromatales incertae sedis</taxon>
        <taxon>Jaminaea</taxon>
    </lineage>
</organism>
<evidence type="ECO:0000313" key="12">
    <source>
        <dbReference type="EMBL" id="PWN25819.1"/>
    </source>
</evidence>
<feature type="transmembrane region" description="Helical" evidence="10">
    <location>
        <begin position="253"/>
        <end position="273"/>
    </location>
</feature>
<feature type="transmembrane region" description="Helical" evidence="10">
    <location>
        <begin position="431"/>
        <end position="449"/>
    </location>
</feature>
<keyword evidence="8 10" id="KW-0472">Membrane</keyword>
<dbReference type="GO" id="GO:0005302">
    <property type="term" value="F:L-tyrosine transmembrane transporter activity"/>
    <property type="evidence" value="ECO:0007669"/>
    <property type="project" value="TreeGrafter"/>
</dbReference>
<evidence type="ECO:0000259" key="11">
    <source>
        <dbReference type="Pfam" id="PF01490"/>
    </source>
</evidence>
<evidence type="ECO:0000256" key="8">
    <source>
        <dbReference type="ARBA" id="ARBA00023136"/>
    </source>
</evidence>
<feature type="transmembrane region" description="Helical" evidence="10">
    <location>
        <begin position="85"/>
        <end position="110"/>
    </location>
</feature>
<feature type="domain" description="Amino acid transporter transmembrane" evidence="11">
    <location>
        <begin position="57"/>
        <end position="481"/>
    </location>
</feature>
<evidence type="ECO:0000256" key="10">
    <source>
        <dbReference type="SAM" id="Phobius"/>
    </source>
</evidence>
<dbReference type="AlphaFoldDB" id="A0A316UKQ3"/>
<dbReference type="PANTHER" id="PTHR22950">
    <property type="entry name" value="AMINO ACID TRANSPORTER"/>
    <property type="match status" value="1"/>
</dbReference>
<evidence type="ECO:0000256" key="5">
    <source>
        <dbReference type="ARBA" id="ARBA00022692"/>
    </source>
</evidence>
<feature type="transmembrane region" description="Helical" evidence="10">
    <location>
        <begin position="455"/>
        <end position="479"/>
    </location>
</feature>
<comment type="subcellular location">
    <subcellularLocation>
        <location evidence="1">Vacuole membrane</location>
        <topology evidence="1">Multi-pass membrane protein</topology>
    </subcellularLocation>
</comment>
<dbReference type="GeneID" id="37028605"/>
<evidence type="ECO:0000256" key="6">
    <source>
        <dbReference type="ARBA" id="ARBA00022970"/>
    </source>
</evidence>
<evidence type="ECO:0000256" key="3">
    <source>
        <dbReference type="ARBA" id="ARBA00022448"/>
    </source>
</evidence>
<name>A0A316UKQ3_9BASI</name>
<dbReference type="OrthoDB" id="438545at2759"/>
<keyword evidence="4" id="KW-0926">Vacuole</keyword>
<feature type="transmembrane region" description="Helical" evidence="10">
    <location>
        <begin position="57"/>
        <end position="79"/>
    </location>
</feature>
<keyword evidence="5 10" id="KW-0812">Transmembrane</keyword>
<dbReference type="STRING" id="1569628.A0A316UKQ3"/>
<dbReference type="EMBL" id="KZ819674">
    <property type="protein sequence ID" value="PWN25819.1"/>
    <property type="molecule type" value="Genomic_DNA"/>
</dbReference>
<evidence type="ECO:0000256" key="2">
    <source>
        <dbReference type="ARBA" id="ARBA00008066"/>
    </source>
</evidence>
<evidence type="ECO:0000256" key="4">
    <source>
        <dbReference type="ARBA" id="ARBA00022554"/>
    </source>
</evidence>
<protein>
    <recommendedName>
        <fullName evidence="11">Amino acid transporter transmembrane domain-containing protein</fullName>
    </recommendedName>
</protein>
<feature type="region of interest" description="Disordered" evidence="9">
    <location>
        <begin position="367"/>
        <end position="400"/>
    </location>
</feature>
<dbReference type="InterPro" id="IPR013057">
    <property type="entry name" value="AA_transpt_TM"/>
</dbReference>